<sequence>MTKLDYIPTPLDFAQKYLNRLDIPCVYQEELFRRELNTAKLDGLFI</sequence>
<feature type="non-terminal residue" evidence="1">
    <location>
        <position position="46"/>
    </location>
</feature>
<reference evidence="1" key="1">
    <citation type="journal article" date="2015" name="Nature">
        <title>Complex archaea that bridge the gap between prokaryotes and eukaryotes.</title>
        <authorList>
            <person name="Spang A."/>
            <person name="Saw J.H."/>
            <person name="Jorgensen S.L."/>
            <person name="Zaremba-Niedzwiedzka K."/>
            <person name="Martijn J."/>
            <person name="Lind A.E."/>
            <person name="van Eijk R."/>
            <person name="Schleper C."/>
            <person name="Guy L."/>
            <person name="Ettema T.J."/>
        </authorList>
    </citation>
    <scope>NUCLEOTIDE SEQUENCE</scope>
</reference>
<comment type="caution">
    <text evidence="1">The sequence shown here is derived from an EMBL/GenBank/DDBJ whole genome shotgun (WGS) entry which is preliminary data.</text>
</comment>
<evidence type="ECO:0000313" key="1">
    <source>
        <dbReference type="EMBL" id="KKL81217.1"/>
    </source>
</evidence>
<dbReference type="AlphaFoldDB" id="A0A0F9I1G5"/>
<organism evidence="1">
    <name type="scientific">marine sediment metagenome</name>
    <dbReference type="NCBI Taxonomy" id="412755"/>
    <lineage>
        <taxon>unclassified sequences</taxon>
        <taxon>metagenomes</taxon>
        <taxon>ecological metagenomes</taxon>
    </lineage>
</organism>
<protein>
    <submittedName>
        <fullName evidence="1">Uncharacterized protein</fullName>
    </submittedName>
</protein>
<gene>
    <name evidence="1" type="ORF">LCGC14_1996950</name>
</gene>
<name>A0A0F9I1G5_9ZZZZ</name>
<accession>A0A0F9I1G5</accession>
<dbReference type="EMBL" id="LAZR01022629">
    <property type="protein sequence ID" value="KKL81217.1"/>
    <property type="molecule type" value="Genomic_DNA"/>
</dbReference>
<proteinExistence type="predicted"/>